<keyword evidence="1" id="KW-0812">Transmembrane</keyword>
<dbReference type="Proteomes" id="UP000621436">
    <property type="component" value="Unassembled WGS sequence"/>
</dbReference>
<feature type="transmembrane region" description="Helical" evidence="1">
    <location>
        <begin position="72"/>
        <end position="94"/>
    </location>
</feature>
<feature type="transmembrane region" description="Helical" evidence="1">
    <location>
        <begin position="125"/>
        <end position="141"/>
    </location>
</feature>
<feature type="transmembrane region" description="Helical" evidence="1">
    <location>
        <begin position="341"/>
        <end position="369"/>
    </location>
</feature>
<dbReference type="AlphaFoldDB" id="A0A931AW57"/>
<dbReference type="InterPro" id="IPR011470">
    <property type="entry name" value="DUF1576"/>
</dbReference>
<dbReference type="Pfam" id="PF07613">
    <property type="entry name" value="DUF1576"/>
    <property type="match status" value="2"/>
</dbReference>
<organism evidence="2 3">
    <name type="scientific">Halonatronomonas betaini</name>
    <dbReference type="NCBI Taxonomy" id="2778430"/>
    <lineage>
        <taxon>Bacteria</taxon>
        <taxon>Bacillati</taxon>
        <taxon>Bacillota</taxon>
        <taxon>Clostridia</taxon>
        <taxon>Halanaerobiales</taxon>
        <taxon>Halarsenatibacteraceae</taxon>
        <taxon>Halonatronomonas</taxon>
    </lineage>
</organism>
<reference evidence="2" key="1">
    <citation type="submission" date="2020-11" db="EMBL/GenBank/DDBJ databases">
        <title>Halonatronomonas betainensis gen. nov., sp. nov. a novel haloalkaliphilic representative of the family Halanaerobiacae capable of betaine degradation.</title>
        <authorList>
            <person name="Boltyanskaya Y."/>
            <person name="Kevbrin V."/>
            <person name="Detkova E."/>
            <person name="Grouzdev D.S."/>
            <person name="Koziaeva V."/>
            <person name="Zhilina T."/>
        </authorList>
    </citation>
    <scope>NUCLEOTIDE SEQUENCE</scope>
    <source>
        <strain evidence="2">Z-7014</strain>
    </source>
</reference>
<dbReference type="EMBL" id="JADPIE010000006">
    <property type="protein sequence ID" value="MBF8437615.1"/>
    <property type="molecule type" value="Genomic_DNA"/>
</dbReference>
<name>A0A931AW57_9FIRM</name>
<feature type="transmembrane region" description="Helical" evidence="1">
    <location>
        <begin position="101"/>
        <end position="119"/>
    </location>
</feature>
<accession>A0A931AW57</accession>
<evidence type="ECO:0000313" key="2">
    <source>
        <dbReference type="EMBL" id="MBF8437615.1"/>
    </source>
</evidence>
<comment type="caution">
    <text evidence="2">The sequence shown here is derived from an EMBL/GenBank/DDBJ whole genome shotgun (WGS) entry which is preliminary data.</text>
</comment>
<sequence length="438" mass="46376">MPNNKTSSYASGSSKSLRHSLALTATENAKFIILFLYGVILIGTAFYFNSPAELFNGMMSISLSESTLISDYMVLGNIGSAFLNAGFLMLISLAIVKKAKVNINGSIIAAVFTVAGFAFFGKNIFNVWPIFGGVYLYALYKEEPFSRFILVALFGTALAPLVSLVSFGLGFSTINGLALGAIFGTLAGFILPPLANHMVKFHQGYNIYNIGFTAGMTGSLFMAVFRAFDLEAASQFHFAEGLNDQLGMYLLVLFISMVVVGLLYNNLSFKGFTKVTRHSGRLVSDFINTDGMGVTFLNMGIMGIISLGYIVLVGGEINGPIIGGIFTIVGFAAFGKHPRNVIPILIGIFLSTQVQAIEAASAGALLAALFGTTLAPIAGQYGIKAGLLAGFLHLAVVMNVGYLHGGINLYNNGFAGGLVAAMLIPILSSLGQTNPERS</sequence>
<evidence type="ECO:0000313" key="3">
    <source>
        <dbReference type="Proteomes" id="UP000621436"/>
    </source>
</evidence>
<proteinExistence type="predicted"/>
<protein>
    <submittedName>
        <fullName evidence="2">DUF1576 domain-containing protein</fullName>
    </submittedName>
</protein>
<feature type="transmembrane region" description="Helical" evidence="1">
    <location>
        <begin position="248"/>
        <end position="267"/>
    </location>
</feature>
<feature type="transmembrane region" description="Helical" evidence="1">
    <location>
        <begin position="409"/>
        <end position="428"/>
    </location>
</feature>
<keyword evidence="1" id="KW-1133">Transmembrane helix</keyword>
<feature type="transmembrane region" description="Helical" evidence="1">
    <location>
        <begin position="317"/>
        <end position="334"/>
    </location>
</feature>
<feature type="transmembrane region" description="Helical" evidence="1">
    <location>
        <begin position="287"/>
        <end position="311"/>
    </location>
</feature>
<feature type="transmembrane region" description="Helical" evidence="1">
    <location>
        <begin position="177"/>
        <end position="195"/>
    </location>
</feature>
<evidence type="ECO:0000256" key="1">
    <source>
        <dbReference type="SAM" id="Phobius"/>
    </source>
</evidence>
<feature type="transmembrane region" description="Helical" evidence="1">
    <location>
        <begin position="207"/>
        <end position="228"/>
    </location>
</feature>
<keyword evidence="1" id="KW-0472">Membrane</keyword>
<gene>
    <name evidence="2" type="ORF">I0Q91_11015</name>
</gene>
<feature type="transmembrane region" description="Helical" evidence="1">
    <location>
        <begin position="148"/>
        <end position="171"/>
    </location>
</feature>
<dbReference type="RefSeq" id="WP_270454608.1">
    <property type="nucleotide sequence ID" value="NZ_JADPIE010000006.1"/>
</dbReference>
<feature type="transmembrane region" description="Helical" evidence="1">
    <location>
        <begin position="381"/>
        <end position="402"/>
    </location>
</feature>
<keyword evidence="3" id="KW-1185">Reference proteome</keyword>
<feature type="transmembrane region" description="Helical" evidence="1">
    <location>
        <begin position="31"/>
        <end position="52"/>
    </location>
</feature>